<dbReference type="SMART" id="SM00257">
    <property type="entry name" value="LysM"/>
    <property type="match status" value="3"/>
</dbReference>
<dbReference type="CDD" id="cd00118">
    <property type="entry name" value="LysM"/>
    <property type="match status" value="3"/>
</dbReference>
<comment type="caution">
    <text evidence="4">The sequence shown here is derived from an EMBL/GenBank/DDBJ whole genome shotgun (WGS) entry which is preliminary data.</text>
</comment>
<keyword evidence="2" id="KW-0732">Signal</keyword>
<dbReference type="AlphaFoldDB" id="A0A031FXX4"/>
<feature type="chain" id="PRO_5001547652" evidence="2">
    <location>
        <begin position="37"/>
        <end position="407"/>
    </location>
</feature>
<dbReference type="PANTHER" id="PTHR33734">
    <property type="entry name" value="LYSM DOMAIN-CONTAINING GPI-ANCHORED PROTEIN 2"/>
    <property type="match status" value="1"/>
</dbReference>
<dbReference type="eggNOG" id="COG1388">
    <property type="taxonomic scope" value="Bacteria"/>
</dbReference>
<evidence type="ECO:0000256" key="2">
    <source>
        <dbReference type="SAM" id="SignalP"/>
    </source>
</evidence>
<reference evidence="4 5" key="1">
    <citation type="submission" date="2014-03" db="EMBL/GenBank/DDBJ databases">
        <title>Draft Genome Sequences of 13 Willow Endophytes.</title>
        <authorList>
            <person name="Gan H.Y."/>
            <person name="Gan H.M."/>
            <person name="Savka M.A."/>
            <person name="Hudson A.O."/>
        </authorList>
    </citation>
    <scope>NUCLEOTIDE SEQUENCE [LARGE SCALE GENOMIC DNA]</scope>
    <source>
        <strain evidence="4 5">RIT293</strain>
    </source>
</reference>
<dbReference type="EMBL" id="JFYO01000001">
    <property type="protein sequence ID" value="EZP29448.1"/>
    <property type="molecule type" value="Genomic_DNA"/>
</dbReference>
<dbReference type="SUPFAM" id="SSF54106">
    <property type="entry name" value="LysM domain"/>
    <property type="match status" value="3"/>
</dbReference>
<dbReference type="PATRIC" id="fig|273677.3.peg.59"/>
<dbReference type="InterPro" id="IPR018392">
    <property type="entry name" value="LysM"/>
</dbReference>
<feature type="region of interest" description="Disordered" evidence="1">
    <location>
        <begin position="37"/>
        <end position="65"/>
    </location>
</feature>
<feature type="domain" description="LysM" evidence="3">
    <location>
        <begin position="210"/>
        <end position="254"/>
    </location>
</feature>
<evidence type="ECO:0000313" key="5">
    <source>
        <dbReference type="Proteomes" id="UP000024001"/>
    </source>
</evidence>
<keyword evidence="5" id="KW-1185">Reference proteome</keyword>
<feature type="domain" description="LysM" evidence="3">
    <location>
        <begin position="140"/>
        <end position="184"/>
    </location>
</feature>
<dbReference type="Proteomes" id="UP000024001">
    <property type="component" value="Unassembled WGS sequence"/>
</dbReference>
<dbReference type="PROSITE" id="PS51782">
    <property type="entry name" value="LYSM"/>
    <property type="match status" value="3"/>
</dbReference>
<dbReference type="Gene3D" id="3.10.350.10">
    <property type="entry name" value="LysM domain"/>
    <property type="match status" value="3"/>
</dbReference>
<organism evidence="4 5">
    <name type="scientific">Microbacterium oleivorans</name>
    <dbReference type="NCBI Taxonomy" id="273677"/>
    <lineage>
        <taxon>Bacteria</taxon>
        <taxon>Bacillati</taxon>
        <taxon>Actinomycetota</taxon>
        <taxon>Actinomycetes</taxon>
        <taxon>Micrococcales</taxon>
        <taxon>Microbacteriaceae</taxon>
        <taxon>Microbacterium</taxon>
    </lineage>
</organism>
<dbReference type="GO" id="GO:0008932">
    <property type="term" value="F:lytic endotransglycosylase activity"/>
    <property type="evidence" value="ECO:0007669"/>
    <property type="project" value="TreeGrafter"/>
</dbReference>
<dbReference type="InterPro" id="IPR036779">
    <property type="entry name" value="LysM_dom_sf"/>
</dbReference>
<evidence type="ECO:0000256" key="1">
    <source>
        <dbReference type="SAM" id="MobiDB-lite"/>
    </source>
</evidence>
<accession>A0A031FXX4</accession>
<sequence length="407" mass="42801">MRRNDVLPASLRQMSAPAMIGSIALSLSLLPLDAGAAEARERPTPEPLSARTQAAPATADDERSVVGMPASRNSVKTHIVARGDTISAIAATHGVRTADVLAWNGLGWRSVIHPGDVLRLGPKESRADAEAKPKARAAASTYTVRAGDTLWSIAARHGVTVSALSRANDLGASTTIHPGQKLKVGVLAAPRAAARTDAKKPAASKPAAGPVHEVANGETLWAIADRSGVSLARLLDANGLDEASIIYPGQKLRIPTAAAARKAPAVAGTTGVALDAEQITNVRTIIQVGRDRGVSRDGIAIALATAMVESWIRNLDGGDRDSLGLFQQRPSAGWGSEAEIRDPRRSAAAFFGGPSDPNGDDTRGLLDIDGWEDMDFGDAAQAVQISAYPERYGPWKKQAYRWLEMYG</sequence>
<name>A0A031FXX4_9MICO</name>
<feature type="signal peptide" evidence="2">
    <location>
        <begin position="1"/>
        <end position="36"/>
    </location>
</feature>
<gene>
    <name evidence="4" type="ORF">BW34_00061</name>
</gene>
<proteinExistence type="predicted"/>
<evidence type="ECO:0000313" key="4">
    <source>
        <dbReference type="EMBL" id="EZP29448.1"/>
    </source>
</evidence>
<feature type="domain" description="LysM" evidence="3">
    <location>
        <begin position="76"/>
        <end position="120"/>
    </location>
</feature>
<protein>
    <submittedName>
        <fullName evidence="4">Putative peptidoglycan-binding protein</fullName>
    </submittedName>
</protein>
<dbReference type="Pfam" id="PF01476">
    <property type="entry name" value="LysM"/>
    <property type="match status" value="3"/>
</dbReference>
<evidence type="ECO:0000259" key="3">
    <source>
        <dbReference type="PROSITE" id="PS51782"/>
    </source>
</evidence>
<dbReference type="PANTHER" id="PTHR33734:SF22">
    <property type="entry name" value="MEMBRANE-BOUND LYTIC MUREIN TRANSGLYCOSYLASE D"/>
    <property type="match status" value="1"/>
</dbReference>